<dbReference type="SUPFAM" id="SSF48452">
    <property type="entry name" value="TPR-like"/>
    <property type="match status" value="2"/>
</dbReference>
<organism evidence="1 2">
    <name type="scientific">Bacillus anthracis</name>
    <name type="common">anthrax bacterium</name>
    <dbReference type="NCBI Taxonomy" id="1392"/>
    <lineage>
        <taxon>Bacteria</taxon>
        <taxon>Bacillati</taxon>
        <taxon>Bacillota</taxon>
        <taxon>Bacilli</taxon>
        <taxon>Bacillales</taxon>
        <taxon>Bacillaceae</taxon>
        <taxon>Bacillus</taxon>
        <taxon>Bacillus cereus group</taxon>
    </lineage>
</organism>
<comment type="caution">
    <text evidence="1">The sequence shown here is derived from an EMBL/GenBank/DDBJ whole genome shotgun (WGS) entry which is preliminary data.</text>
</comment>
<dbReference type="AlphaFoldDB" id="A0A0J1I2Z7"/>
<dbReference type="InterPro" id="IPR011990">
    <property type="entry name" value="TPR-like_helical_dom_sf"/>
</dbReference>
<protein>
    <submittedName>
        <fullName evidence="1">Histidine kinase</fullName>
    </submittedName>
</protein>
<dbReference type="GO" id="GO:0016301">
    <property type="term" value="F:kinase activity"/>
    <property type="evidence" value="ECO:0007669"/>
    <property type="project" value="UniProtKB-KW"/>
</dbReference>
<name>A0A0J1I2Z7_BACAN</name>
<reference evidence="1 2" key="1">
    <citation type="submission" date="2015-05" db="EMBL/GenBank/DDBJ databases">
        <title>Whole genome sequence and identification of bacterial endophytes from Costus igneus.</title>
        <authorList>
            <person name="Lee Y.P."/>
            <person name="Gan H.M."/>
            <person name="Eng W."/>
            <person name="Wheatley M.S."/>
            <person name="Caraballo A."/>
            <person name="Polter S."/>
            <person name="Savka M.A."/>
            <person name="Hudson A.O."/>
        </authorList>
    </citation>
    <scope>NUCLEOTIDE SEQUENCE [LARGE SCALE GENOMIC DNA]</scope>
    <source>
        <strain evidence="1 2">RIT375</strain>
    </source>
</reference>
<evidence type="ECO:0000313" key="1">
    <source>
        <dbReference type="EMBL" id="KLV20293.1"/>
    </source>
</evidence>
<evidence type="ECO:0000313" key="2">
    <source>
        <dbReference type="Proteomes" id="UP000035904"/>
    </source>
</evidence>
<dbReference type="Pfam" id="PF18801">
    <property type="entry name" value="RapH_N"/>
    <property type="match status" value="1"/>
</dbReference>
<dbReference type="Gene3D" id="1.25.40.10">
    <property type="entry name" value="Tetratricopeptide repeat domain"/>
    <property type="match status" value="1"/>
</dbReference>
<dbReference type="RefSeq" id="WP_000633309.1">
    <property type="nucleotide sequence ID" value="NZ_JARLBX010000001.1"/>
</dbReference>
<sequence>MITSTTNEKLTQLLNEWYLEIRSRRISNAERLKQEIDFKFTKLKKETGEGLQDQNLLLYYYLLEFRYNYLIDNLGLSQESFNKIDSFDQPTDNFLTYYYHFFKAIHASELGNFHLAKEHYEKAESFLKYVPDQLEKAEFYYKLATFHYDIQQALVSIKHATKAKDMYSNHDGYELNVAFCDNILGLACMNLKEWELAEEHFTAAMDQFQKIGEEKFIIMVRHNLGWMYSTQNLSALAIRYLTEVVEKSPQHYKALYVKAKEHYKLKEHEIANRLIEKGMKICRDSKIEGYQHHYEILNALNQGVKAEELEGIILRGITYFEREELYDYTQEYQEKLAVKFYEENFWEEASKYFYFSKEAREKLFDKGALK</sequence>
<proteinExistence type="predicted"/>
<accession>A0A0J1I2Z7</accession>
<dbReference type="InterPro" id="IPR019734">
    <property type="entry name" value="TPR_rpt"/>
</dbReference>
<gene>
    <name evidence="1" type="ORF">ABW01_04975</name>
</gene>
<dbReference type="Pfam" id="PF13424">
    <property type="entry name" value="TPR_12"/>
    <property type="match status" value="1"/>
</dbReference>
<keyword evidence="1" id="KW-0418">Kinase</keyword>
<dbReference type="SMART" id="SM00028">
    <property type="entry name" value="TPR"/>
    <property type="match status" value="4"/>
</dbReference>
<dbReference type="eggNOG" id="COG0457">
    <property type="taxonomic scope" value="Bacteria"/>
</dbReference>
<dbReference type="PATRIC" id="fig|1392.242.peg.2567"/>
<dbReference type="EMBL" id="LDPG01000002">
    <property type="protein sequence ID" value="KLV20293.1"/>
    <property type="molecule type" value="Genomic_DNA"/>
</dbReference>
<keyword evidence="1" id="KW-0808">Transferase</keyword>
<dbReference type="Proteomes" id="UP000035904">
    <property type="component" value="Unassembled WGS sequence"/>
</dbReference>